<dbReference type="InterPro" id="IPR012337">
    <property type="entry name" value="RNaseH-like_sf"/>
</dbReference>
<keyword evidence="4 5" id="KW-0378">Hydrolase</keyword>
<protein>
    <recommendedName>
        <fullName evidence="5">Putative pre-16S rRNA nuclease</fullName>
        <ecNumber evidence="5">3.1.-.-</ecNumber>
    </recommendedName>
</protein>
<dbReference type="GO" id="GO:0004518">
    <property type="term" value="F:nuclease activity"/>
    <property type="evidence" value="ECO:0007669"/>
    <property type="project" value="UniProtKB-KW"/>
</dbReference>
<gene>
    <name evidence="7" type="primary">ruvX</name>
    <name evidence="7" type="ORF">LJ207_00005</name>
</gene>
<keyword evidence="1 5" id="KW-0963">Cytoplasm</keyword>
<keyword evidence="3 5" id="KW-0540">Nuclease</keyword>
<dbReference type="EMBL" id="JAJFAT010000001">
    <property type="protein sequence ID" value="MCC3143708.1"/>
    <property type="molecule type" value="Genomic_DNA"/>
</dbReference>
<dbReference type="SUPFAM" id="SSF53098">
    <property type="entry name" value="Ribonuclease H-like"/>
    <property type="match status" value="1"/>
</dbReference>
<evidence type="ECO:0000256" key="2">
    <source>
        <dbReference type="ARBA" id="ARBA00022517"/>
    </source>
</evidence>
<evidence type="ECO:0000256" key="5">
    <source>
        <dbReference type="HAMAP-Rule" id="MF_00651"/>
    </source>
</evidence>
<keyword evidence="2 5" id="KW-0690">Ribosome biogenesis</keyword>
<dbReference type="RefSeq" id="WP_229342835.1">
    <property type="nucleotide sequence ID" value="NZ_JAJFAT010000001.1"/>
</dbReference>
<keyword evidence="8" id="KW-1185">Reference proteome</keyword>
<evidence type="ECO:0000313" key="8">
    <source>
        <dbReference type="Proteomes" id="UP001199296"/>
    </source>
</evidence>
<accession>A0AAW4WVG5</accession>
<evidence type="ECO:0000256" key="1">
    <source>
        <dbReference type="ARBA" id="ARBA00022490"/>
    </source>
</evidence>
<dbReference type="PANTHER" id="PTHR33317">
    <property type="entry name" value="POLYNUCLEOTIDYL TRANSFERASE, RIBONUCLEASE H-LIKE SUPERFAMILY PROTEIN"/>
    <property type="match status" value="1"/>
</dbReference>
<comment type="function">
    <text evidence="5">Could be a nuclease involved in processing of the 5'-end of pre-16S rRNA.</text>
</comment>
<dbReference type="InterPro" id="IPR037027">
    <property type="entry name" value="YqgF/RNaseH-like_dom_sf"/>
</dbReference>
<organism evidence="7 8">
    <name type="scientific">Halanaerobium polyolivorans</name>
    <dbReference type="NCBI Taxonomy" id="2886943"/>
    <lineage>
        <taxon>Bacteria</taxon>
        <taxon>Bacillati</taxon>
        <taxon>Bacillota</taxon>
        <taxon>Clostridia</taxon>
        <taxon>Halanaerobiales</taxon>
        <taxon>Halanaerobiaceae</taxon>
        <taxon>Halanaerobium</taxon>
    </lineage>
</organism>
<comment type="caution">
    <text evidence="7">The sequence shown here is derived from an EMBL/GenBank/DDBJ whole genome shotgun (WGS) entry which is preliminary data.</text>
</comment>
<dbReference type="SMART" id="SM00732">
    <property type="entry name" value="YqgFc"/>
    <property type="match status" value="1"/>
</dbReference>
<dbReference type="Pfam" id="PF03652">
    <property type="entry name" value="RuvX"/>
    <property type="match status" value="1"/>
</dbReference>
<comment type="similarity">
    <text evidence="5">Belongs to the YqgF HJR family.</text>
</comment>
<dbReference type="EC" id="3.1.-.-" evidence="5"/>
<evidence type="ECO:0000256" key="4">
    <source>
        <dbReference type="ARBA" id="ARBA00022801"/>
    </source>
</evidence>
<dbReference type="Proteomes" id="UP001199296">
    <property type="component" value="Unassembled WGS sequence"/>
</dbReference>
<proteinExistence type="inferred from homology"/>
<dbReference type="InterPro" id="IPR006641">
    <property type="entry name" value="YqgF/RNaseH-like_dom"/>
</dbReference>
<sequence>MRILGIDYGNKRVGIAVSDALGWTAQPLTTLKQQGHQKLLAEIKEYIEKYQVEKIVVGMPYSMDGSRGKRAEITQAFINFLENNLAIPVEIQDERLTTSQAENILLEADLSRKDRKDVIDKVAAALILQSYLDLNN</sequence>
<evidence type="ECO:0000259" key="6">
    <source>
        <dbReference type="SMART" id="SM00732"/>
    </source>
</evidence>
<dbReference type="PANTHER" id="PTHR33317:SF4">
    <property type="entry name" value="POLYNUCLEOTIDYL TRANSFERASE, RIBONUCLEASE H-LIKE SUPERFAMILY PROTEIN"/>
    <property type="match status" value="1"/>
</dbReference>
<comment type="subcellular location">
    <subcellularLocation>
        <location evidence="5">Cytoplasm</location>
    </subcellularLocation>
</comment>
<dbReference type="InterPro" id="IPR005227">
    <property type="entry name" value="YqgF"/>
</dbReference>
<dbReference type="GO" id="GO:0005829">
    <property type="term" value="C:cytosol"/>
    <property type="evidence" value="ECO:0007669"/>
    <property type="project" value="TreeGrafter"/>
</dbReference>
<dbReference type="AlphaFoldDB" id="A0AAW4WVG5"/>
<name>A0AAW4WVG5_9FIRM</name>
<evidence type="ECO:0000256" key="3">
    <source>
        <dbReference type="ARBA" id="ARBA00022722"/>
    </source>
</evidence>
<feature type="domain" description="YqgF/RNase H-like" evidence="6">
    <location>
        <begin position="1"/>
        <end position="101"/>
    </location>
</feature>
<evidence type="ECO:0000313" key="7">
    <source>
        <dbReference type="EMBL" id="MCC3143708.1"/>
    </source>
</evidence>
<dbReference type="HAMAP" id="MF_00651">
    <property type="entry name" value="Nuclease_YqgF"/>
    <property type="match status" value="1"/>
</dbReference>
<dbReference type="Gene3D" id="3.30.420.140">
    <property type="entry name" value="YqgF/RNase H-like domain"/>
    <property type="match status" value="1"/>
</dbReference>
<dbReference type="NCBIfam" id="TIGR00250">
    <property type="entry name" value="RNAse_H_YqgF"/>
    <property type="match status" value="1"/>
</dbReference>
<dbReference type="GO" id="GO:0000967">
    <property type="term" value="P:rRNA 5'-end processing"/>
    <property type="evidence" value="ECO:0007669"/>
    <property type="project" value="UniProtKB-UniRule"/>
</dbReference>
<dbReference type="GO" id="GO:0016788">
    <property type="term" value="F:hydrolase activity, acting on ester bonds"/>
    <property type="evidence" value="ECO:0007669"/>
    <property type="project" value="UniProtKB-UniRule"/>
</dbReference>
<dbReference type="CDD" id="cd16964">
    <property type="entry name" value="YqgF"/>
    <property type="match status" value="1"/>
</dbReference>
<reference evidence="7 8" key="1">
    <citation type="submission" date="2021-10" db="EMBL/GenBank/DDBJ databases">
        <authorList>
            <person name="Grouzdev D.S."/>
            <person name="Pantiukh K.S."/>
            <person name="Krutkina M.S."/>
        </authorList>
    </citation>
    <scope>NUCLEOTIDE SEQUENCE [LARGE SCALE GENOMIC DNA]</scope>
    <source>
        <strain evidence="7 8">Z-7514</strain>
    </source>
</reference>